<evidence type="ECO:0000313" key="3">
    <source>
        <dbReference type="Proteomes" id="UP001595925"/>
    </source>
</evidence>
<dbReference type="Proteomes" id="UP001595925">
    <property type="component" value="Unassembled WGS sequence"/>
</dbReference>
<sequence>MSWAHIARKDFADAGRSLTLWVVTGLLILLVAGMTAIPSLLETEEPFGQALYFLFSAVALVIPIVGLLLGYNAVVGERESGSIRFLLGLPNTRRDVVWGKLLGRTAVVVVASVVAFAVGAGVIAWLYDGFVVSDYLALLAFTVVMGLVYLSIAIGVSASVSSRGKAIAGVLGLFVLFDVVWQSVPMGIYYLLEGSWPTLYGEGSLPAWFVLVERLSPGQALSAVAIEIVDVIDVAEIDLTAAGRVAGEVPFYLETWFAGVIVIAWIAVPIAIGYARFSRAVLN</sequence>
<comment type="caution">
    <text evidence="2">The sequence shown here is derived from an EMBL/GenBank/DDBJ whole genome shotgun (WGS) entry which is preliminary data.</text>
</comment>
<feature type="transmembrane region" description="Helical" evidence="1">
    <location>
        <begin position="168"/>
        <end position="192"/>
    </location>
</feature>
<keyword evidence="1" id="KW-1133">Transmembrane helix</keyword>
<feature type="transmembrane region" description="Helical" evidence="1">
    <location>
        <begin position="256"/>
        <end position="277"/>
    </location>
</feature>
<dbReference type="EMBL" id="JBHSJG010000056">
    <property type="protein sequence ID" value="MFC4990005.1"/>
    <property type="molecule type" value="Genomic_DNA"/>
</dbReference>
<gene>
    <name evidence="2" type="ORF">ACFPFO_20010</name>
</gene>
<dbReference type="RefSeq" id="WP_114577951.1">
    <property type="nucleotide sequence ID" value="NZ_JAIVEF010000002.1"/>
</dbReference>
<evidence type="ECO:0000313" key="2">
    <source>
        <dbReference type="EMBL" id="MFC4990005.1"/>
    </source>
</evidence>
<dbReference type="AlphaFoldDB" id="A0ABD5QJU4"/>
<proteinExistence type="predicted"/>
<accession>A0ABD5QJU4</accession>
<dbReference type="PANTHER" id="PTHR43471">
    <property type="entry name" value="ABC TRANSPORTER PERMEASE"/>
    <property type="match status" value="1"/>
</dbReference>
<keyword evidence="1" id="KW-0812">Transmembrane</keyword>
<protein>
    <submittedName>
        <fullName evidence="2">ABC transporter permease subunit</fullName>
    </submittedName>
</protein>
<feature type="transmembrane region" description="Helical" evidence="1">
    <location>
        <begin position="50"/>
        <end position="74"/>
    </location>
</feature>
<name>A0ABD5QJU4_9EURY</name>
<organism evidence="2 3">
    <name type="scientific">Saliphagus infecundisoli</name>
    <dbReference type="NCBI Taxonomy" id="1849069"/>
    <lineage>
        <taxon>Archaea</taxon>
        <taxon>Methanobacteriati</taxon>
        <taxon>Methanobacteriota</taxon>
        <taxon>Stenosarchaea group</taxon>
        <taxon>Halobacteria</taxon>
        <taxon>Halobacteriales</taxon>
        <taxon>Natrialbaceae</taxon>
        <taxon>Saliphagus</taxon>
    </lineage>
</organism>
<feature type="transmembrane region" description="Helical" evidence="1">
    <location>
        <begin position="18"/>
        <end position="38"/>
    </location>
</feature>
<dbReference type="PANTHER" id="PTHR43471:SF1">
    <property type="entry name" value="ABC TRANSPORTER PERMEASE PROTEIN NOSY-RELATED"/>
    <property type="match status" value="1"/>
</dbReference>
<reference evidence="2 3" key="1">
    <citation type="journal article" date="2019" name="Int. J. Syst. Evol. Microbiol.">
        <title>The Global Catalogue of Microorganisms (GCM) 10K type strain sequencing project: providing services to taxonomists for standard genome sequencing and annotation.</title>
        <authorList>
            <consortium name="The Broad Institute Genomics Platform"/>
            <consortium name="The Broad Institute Genome Sequencing Center for Infectious Disease"/>
            <person name="Wu L."/>
            <person name="Ma J."/>
        </authorList>
    </citation>
    <scope>NUCLEOTIDE SEQUENCE [LARGE SCALE GENOMIC DNA]</scope>
    <source>
        <strain evidence="2 3">CGMCC 1.15824</strain>
    </source>
</reference>
<feature type="transmembrane region" description="Helical" evidence="1">
    <location>
        <begin position="101"/>
        <end position="123"/>
    </location>
</feature>
<dbReference type="Pfam" id="PF12679">
    <property type="entry name" value="ABC2_membrane_2"/>
    <property type="match status" value="1"/>
</dbReference>
<keyword evidence="3" id="KW-1185">Reference proteome</keyword>
<feature type="transmembrane region" description="Helical" evidence="1">
    <location>
        <begin position="135"/>
        <end position="156"/>
    </location>
</feature>
<dbReference type="GO" id="GO:0005886">
    <property type="term" value="C:plasma membrane"/>
    <property type="evidence" value="ECO:0007669"/>
    <property type="project" value="UniProtKB-SubCell"/>
</dbReference>
<evidence type="ECO:0000256" key="1">
    <source>
        <dbReference type="SAM" id="Phobius"/>
    </source>
</evidence>
<keyword evidence="1" id="KW-0472">Membrane</keyword>